<dbReference type="Pfam" id="PF10642">
    <property type="entry name" value="Tom5"/>
    <property type="match status" value="1"/>
</dbReference>
<evidence type="ECO:0000256" key="6">
    <source>
        <dbReference type="ARBA" id="ARBA00022989"/>
    </source>
</evidence>
<dbReference type="OrthoDB" id="4150500at2759"/>
<evidence type="ECO:0000256" key="1">
    <source>
        <dbReference type="ARBA" id="ARBA00004572"/>
    </source>
</evidence>
<evidence type="ECO:0000256" key="5">
    <source>
        <dbReference type="ARBA" id="ARBA00022927"/>
    </source>
</evidence>
<keyword evidence="4" id="KW-1000">Mitochondrion outer membrane</keyword>
<keyword evidence="6" id="KW-1133">Transmembrane helix</keyword>
<dbReference type="GeneID" id="36587755"/>
<proteinExistence type="inferred from homology"/>
<dbReference type="AlphaFoldDB" id="A0A2J6TJP4"/>
<evidence type="ECO:0000256" key="7">
    <source>
        <dbReference type="ARBA" id="ARBA00023128"/>
    </source>
</evidence>
<sequence length="75" mass="7816">MSSSSTSREFCPKPTNVVSVPRITADMFGGPAPPPSAAELKAQESEAALTVQKVVVGAILLYLSPFAIDAVKKLV</sequence>
<dbReference type="GO" id="GO:0006626">
    <property type="term" value="P:protein targeting to mitochondrion"/>
    <property type="evidence" value="ECO:0007669"/>
    <property type="project" value="UniProtKB-ARBA"/>
</dbReference>
<protein>
    <recommendedName>
        <fullName evidence="12">Mitochondrial outer membrane translocase complex, subunit Tom5</fullName>
    </recommendedName>
</protein>
<dbReference type="InterPro" id="IPR019603">
    <property type="entry name" value="Tom5"/>
</dbReference>
<dbReference type="GO" id="GO:0005741">
    <property type="term" value="C:mitochondrial outer membrane"/>
    <property type="evidence" value="ECO:0007669"/>
    <property type="project" value="UniProtKB-SubCell"/>
</dbReference>
<keyword evidence="2" id="KW-0813">Transport</keyword>
<reference evidence="10 11" key="1">
    <citation type="submission" date="2016-04" db="EMBL/GenBank/DDBJ databases">
        <title>A degradative enzymes factory behind the ericoid mycorrhizal symbiosis.</title>
        <authorList>
            <consortium name="DOE Joint Genome Institute"/>
            <person name="Martino E."/>
            <person name="Morin E."/>
            <person name="Grelet G."/>
            <person name="Kuo A."/>
            <person name="Kohler A."/>
            <person name="Daghino S."/>
            <person name="Barry K."/>
            <person name="Choi C."/>
            <person name="Cichocki N."/>
            <person name="Clum A."/>
            <person name="Copeland A."/>
            <person name="Hainaut M."/>
            <person name="Haridas S."/>
            <person name="Labutti K."/>
            <person name="Lindquist E."/>
            <person name="Lipzen A."/>
            <person name="Khouja H.-R."/>
            <person name="Murat C."/>
            <person name="Ohm R."/>
            <person name="Olson A."/>
            <person name="Spatafora J."/>
            <person name="Veneault-Fourrey C."/>
            <person name="Henrissat B."/>
            <person name="Grigoriev I."/>
            <person name="Martin F."/>
            <person name="Perotto S."/>
        </authorList>
    </citation>
    <scope>NUCLEOTIDE SEQUENCE [LARGE SCALE GENOMIC DNA]</scope>
    <source>
        <strain evidence="10 11">E</strain>
    </source>
</reference>
<keyword evidence="7" id="KW-0496">Mitochondrion</keyword>
<keyword evidence="8" id="KW-0472">Membrane</keyword>
<dbReference type="RefSeq" id="XP_024740138.1">
    <property type="nucleotide sequence ID" value="XM_024879678.1"/>
</dbReference>
<dbReference type="EMBL" id="KZ613782">
    <property type="protein sequence ID" value="PMD63234.1"/>
    <property type="molecule type" value="Genomic_DNA"/>
</dbReference>
<evidence type="ECO:0000256" key="9">
    <source>
        <dbReference type="ARBA" id="ARBA00025716"/>
    </source>
</evidence>
<keyword evidence="11" id="KW-1185">Reference proteome</keyword>
<name>A0A2J6TJP4_9HELO</name>
<dbReference type="GO" id="GO:0015031">
    <property type="term" value="P:protein transport"/>
    <property type="evidence" value="ECO:0007669"/>
    <property type="project" value="UniProtKB-KW"/>
</dbReference>
<keyword evidence="3" id="KW-0812">Transmembrane</keyword>
<evidence type="ECO:0000313" key="10">
    <source>
        <dbReference type="EMBL" id="PMD63234.1"/>
    </source>
</evidence>
<gene>
    <name evidence="10" type="ORF">K444DRAFT_610076</name>
</gene>
<evidence type="ECO:0000256" key="8">
    <source>
        <dbReference type="ARBA" id="ARBA00023136"/>
    </source>
</evidence>
<dbReference type="Proteomes" id="UP000235371">
    <property type="component" value="Unassembled WGS sequence"/>
</dbReference>
<evidence type="ECO:0000256" key="4">
    <source>
        <dbReference type="ARBA" id="ARBA00022787"/>
    </source>
</evidence>
<organism evidence="10 11">
    <name type="scientific">Hyaloscypha bicolor E</name>
    <dbReference type="NCBI Taxonomy" id="1095630"/>
    <lineage>
        <taxon>Eukaryota</taxon>
        <taxon>Fungi</taxon>
        <taxon>Dikarya</taxon>
        <taxon>Ascomycota</taxon>
        <taxon>Pezizomycotina</taxon>
        <taxon>Leotiomycetes</taxon>
        <taxon>Helotiales</taxon>
        <taxon>Hyaloscyphaceae</taxon>
        <taxon>Hyaloscypha</taxon>
        <taxon>Hyaloscypha bicolor</taxon>
    </lineage>
</organism>
<comment type="subcellular location">
    <subcellularLocation>
        <location evidence="1">Mitochondrion outer membrane</location>
        <topology evidence="1">Single-pass membrane protein</topology>
    </subcellularLocation>
</comment>
<comment type="similarity">
    <text evidence="9">Belongs to the Tom5 family.</text>
</comment>
<evidence type="ECO:0000256" key="2">
    <source>
        <dbReference type="ARBA" id="ARBA00022448"/>
    </source>
</evidence>
<dbReference type="InParanoid" id="A0A2J6TJP4"/>
<evidence type="ECO:0008006" key="12">
    <source>
        <dbReference type="Google" id="ProtNLM"/>
    </source>
</evidence>
<keyword evidence="5" id="KW-0653">Protein transport</keyword>
<evidence type="ECO:0000256" key="3">
    <source>
        <dbReference type="ARBA" id="ARBA00022692"/>
    </source>
</evidence>
<accession>A0A2J6TJP4</accession>
<evidence type="ECO:0000313" key="11">
    <source>
        <dbReference type="Proteomes" id="UP000235371"/>
    </source>
</evidence>